<evidence type="ECO:0000313" key="2">
    <source>
        <dbReference type="Proteomes" id="UP001430953"/>
    </source>
</evidence>
<protein>
    <submittedName>
        <fullName evidence="1">Uncharacterized protein</fullName>
    </submittedName>
</protein>
<dbReference type="EMBL" id="JADYXP020000013">
    <property type="protein sequence ID" value="KAL0111953.1"/>
    <property type="molecule type" value="Genomic_DNA"/>
</dbReference>
<dbReference type="AlphaFoldDB" id="A0AAW2FAS2"/>
<reference evidence="1 2" key="1">
    <citation type="submission" date="2023-03" db="EMBL/GenBank/DDBJ databases">
        <title>High recombination rates correlate with genetic variation in Cardiocondyla obscurior ants.</title>
        <authorList>
            <person name="Errbii M."/>
        </authorList>
    </citation>
    <scope>NUCLEOTIDE SEQUENCE [LARGE SCALE GENOMIC DNA]</scope>
    <source>
        <strain evidence="1">Alpha-2009</strain>
        <tissue evidence="1">Whole body</tissue>
    </source>
</reference>
<organism evidence="1 2">
    <name type="scientific">Cardiocondyla obscurior</name>
    <dbReference type="NCBI Taxonomy" id="286306"/>
    <lineage>
        <taxon>Eukaryota</taxon>
        <taxon>Metazoa</taxon>
        <taxon>Ecdysozoa</taxon>
        <taxon>Arthropoda</taxon>
        <taxon>Hexapoda</taxon>
        <taxon>Insecta</taxon>
        <taxon>Pterygota</taxon>
        <taxon>Neoptera</taxon>
        <taxon>Endopterygota</taxon>
        <taxon>Hymenoptera</taxon>
        <taxon>Apocrita</taxon>
        <taxon>Aculeata</taxon>
        <taxon>Formicoidea</taxon>
        <taxon>Formicidae</taxon>
        <taxon>Myrmicinae</taxon>
        <taxon>Cardiocondyla</taxon>
    </lineage>
</organism>
<proteinExistence type="predicted"/>
<comment type="caution">
    <text evidence="1">The sequence shown here is derived from an EMBL/GenBank/DDBJ whole genome shotgun (WGS) entry which is preliminary data.</text>
</comment>
<accession>A0AAW2FAS2</accession>
<sequence>MPSQTLQTRNRWQFSSRRGLSSLARPCYKVISRVILPGSLSLRYVLNVALGLQLQLHFAFPILFFGTLKRDRSLGDISSKAHFGVIIEDTATHCDVSI</sequence>
<dbReference type="Proteomes" id="UP001430953">
    <property type="component" value="Unassembled WGS sequence"/>
</dbReference>
<gene>
    <name evidence="1" type="ORF">PUN28_013282</name>
</gene>
<evidence type="ECO:0000313" key="1">
    <source>
        <dbReference type="EMBL" id="KAL0111953.1"/>
    </source>
</evidence>
<keyword evidence="2" id="KW-1185">Reference proteome</keyword>
<name>A0AAW2FAS2_9HYME</name>